<accession>A0ABY7BTF8</accession>
<dbReference type="InterPro" id="IPR000119">
    <property type="entry name" value="Hist_DNA-bd"/>
</dbReference>
<protein>
    <submittedName>
        <fullName evidence="1">DNA-binding protein HU</fullName>
    </submittedName>
</protein>
<organism evidence="1 2">
    <name type="scientific">Candidatus Phytoplasma rubi</name>
    <dbReference type="NCBI Taxonomy" id="399025"/>
    <lineage>
        <taxon>Bacteria</taxon>
        <taxon>Bacillati</taxon>
        <taxon>Mycoplasmatota</taxon>
        <taxon>Mollicutes</taxon>
        <taxon>Acholeplasmatales</taxon>
        <taxon>Acholeplasmataceae</taxon>
        <taxon>Candidatus Phytoplasma</taxon>
        <taxon>16SrV (Elm yellows group)</taxon>
    </lineage>
</organism>
<name>A0ABY7BTF8_9MOLU</name>
<dbReference type="Pfam" id="PF00216">
    <property type="entry name" value="Bac_DNA_binding"/>
    <property type="match status" value="1"/>
</dbReference>
<dbReference type="RefSeq" id="WP_268849993.1">
    <property type="nucleotide sequence ID" value="NZ_CP114006.1"/>
</dbReference>
<gene>
    <name evidence="1" type="ORF">RS022_01560</name>
</gene>
<dbReference type="SUPFAM" id="SSF47729">
    <property type="entry name" value="IHF-like DNA-binding proteins"/>
    <property type="match status" value="1"/>
</dbReference>
<dbReference type="EMBL" id="CP114006">
    <property type="protein sequence ID" value="WAN63146.1"/>
    <property type="molecule type" value="Genomic_DNA"/>
</dbReference>
<dbReference type="Proteomes" id="UP001164727">
    <property type="component" value="Chromosome"/>
</dbReference>
<dbReference type="GO" id="GO:0003677">
    <property type="term" value="F:DNA binding"/>
    <property type="evidence" value="ECO:0007669"/>
    <property type="project" value="UniProtKB-KW"/>
</dbReference>
<evidence type="ECO:0000313" key="2">
    <source>
        <dbReference type="Proteomes" id="UP001164727"/>
    </source>
</evidence>
<dbReference type="Gene3D" id="4.10.520.10">
    <property type="entry name" value="IHF-like DNA-binding proteins"/>
    <property type="match status" value="1"/>
</dbReference>
<proteinExistence type="predicted"/>
<sequence>MSTKNKKNNQKQEAKFYFTKADLIKQIAKEGGATITETEDFYNIFEKVLIEVITNYLEVILSAGLGRFVLKTQPAVQLTNFTRKKFFYPESTIIKFKISDALKKVVKKIKLT</sequence>
<keyword evidence="1" id="KW-0238">DNA-binding</keyword>
<dbReference type="InterPro" id="IPR010992">
    <property type="entry name" value="IHF-like_DNA-bd_dom_sf"/>
</dbReference>
<keyword evidence="2" id="KW-1185">Reference proteome</keyword>
<evidence type="ECO:0000313" key="1">
    <source>
        <dbReference type="EMBL" id="WAN63146.1"/>
    </source>
</evidence>
<reference evidence="1 2" key="1">
    <citation type="journal article" date="2023" name="Microbiol. Resour. Announc.">
        <title>Complete Genome of 'Candidatus Phytoplasma rubi' RS, a Phytopathogenic Bacterium Associated with Rubus Stunt Disease.</title>
        <authorList>
            <person name="Duckeck D."/>
            <person name="Zubert C."/>
            <person name="Bohm J.W."/>
            <person name="Carminati G."/>
            <person name="Schneider B."/>
            <person name="Kube M."/>
        </authorList>
    </citation>
    <scope>NUCLEOTIDE SEQUENCE [LARGE SCALE GENOMIC DNA]</scope>
    <source>
        <strain evidence="1 2">RS</strain>
    </source>
</reference>